<dbReference type="Pfam" id="PF00583">
    <property type="entry name" value="Acetyltransf_1"/>
    <property type="match status" value="1"/>
</dbReference>
<feature type="domain" description="N-acetyltransferase" evidence="1">
    <location>
        <begin position="1"/>
        <end position="172"/>
    </location>
</feature>
<dbReference type="Gene3D" id="3.40.630.30">
    <property type="match status" value="1"/>
</dbReference>
<dbReference type="SUPFAM" id="SSF55729">
    <property type="entry name" value="Acyl-CoA N-acyltransferases (Nat)"/>
    <property type="match status" value="1"/>
</dbReference>
<evidence type="ECO:0000313" key="3">
    <source>
        <dbReference type="Proteomes" id="UP000776629"/>
    </source>
</evidence>
<keyword evidence="3" id="KW-1185">Reference proteome</keyword>
<gene>
    <name evidence="2" type="ORF">H5993_07975</name>
</gene>
<accession>A0ABS2EQA9</accession>
<dbReference type="EMBL" id="JACJJQ010000044">
    <property type="protein sequence ID" value="MBM6754692.1"/>
    <property type="molecule type" value="Genomic_DNA"/>
</dbReference>
<dbReference type="InterPro" id="IPR000182">
    <property type="entry name" value="GNAT_dom"/>
</dbReference>
<organism evidence="2 3">
    <name type="scientific">Limosilactobacillus alvi</name>
    <dbReference type="NCBI Taxonomy" id="990412"/>
    <lineage>
        <taxon>Bacteria</taxon>
        <taxon>Bacillati</taxon>
        <taxon>Bacillota</taxon>
        <taxon>Bacilli</taxon>
        <taxon>Lactobacillales</taxon>
        <taxon>Lactobacillaceae</taxon>
        <taxon>Limosilactobacillus</taxon>
    </lineage>
</organism>
<name>A0ABS2EQA9_9LACO</name>
<dbReference type="CDD" id="cd04301">
    <property type="entry name" value="NAT_SF"/>
    <property type="match status" value="1"/>
</dbReference>
<evidence type="ECO:0000259" key="1">
    <source>
        <dbReference type="PROSITE" id="PS51186"/>
    </source>
</evidence>
<dbReference type="PROSITE" id="PS51186">
    <property type="entry name" value="GNAT"/>
    <property type="match status" value="1"/>
</dbReference>
<proteinExistence type="predicted"/>
<protein>
    <submittedName>
        <fullName evidence="2">GNAT family N-acetyltransferase</fullName>
    </submittedName>
</protein>
<dbReference type="InterPro" id="IPR016181">
    <property type="entry name" value="Acyl_CoA_acyltransferase"/>
</dbReference>
<sequence>MPIPHLTKAQMTDLKAICQIIADAKARLKKAGSPQWQTGYPNENSIQNDIINHHGWVLRANHEVAGYVAIIPGEEPTYGAIDGAWIKPNDPYITLHRVAISEHYLGQGFSKYLFSNAITIGLSQGIHNFRVDTYHLNQAMQTIAKQAGFEYRGIIKVNEPVHPERLGFELNL</sequence>
<evidence type="ECO:0000313" key="2">
    <source>
        <dbReference type="EMBL" id="MBM6754692.1"/>
    </source>
</evidence>
<reference evidence="2 3" key="1">
    <citation type="journal article" date="2021" name="Sci. Rep.">
        <title>The distribution of antibiotic resistance genes in chicken gut microbiota commensals.</title>
        <authorList>
            <person name="Juricova H."/>
            <person name="Matiasovicova J."/>
            <person name="Kubasova T."/>
            <person name="Cejkova D."/>
            <person name="Rychlik I."/>
        </authorList>
    </citation>
    <scope>NUCLEOTIDE SEQUENCE [LARGE SCALE GENOMIC DNA]</scope>
    <source>
        <strain evidence="2 3">An810</strain>
    </source>
</reference>
<dbReference type="RefSeq" id="WP_180870705.1">
    <property type="nucleotide sequence ID" value="NZ_JACJJQ010000044.1"/>
</dbReference>
<comment type="caution">
    <text evidence="2">The sequence shown here is derived from an EMBL/GenBank/DDBJ whole genome shotgun (WGS) entry which is preliminary data.</text>
</comment>
<dbReference type="Proteomes" id="UP000776629">
    <property type="component" value="Unassembled WGS sequence"/>
</dbReference>